<dbReference type="SUPFAM" id="SSF53167">
    <property type="entry name" value="Purine and uridine phosphorylases"/>
    <property type="match status" value="1"/>
</dbReference>
<reference evidence="4 5" key="1">
    <citation type="submission" date="2024-04" db="EMBL/GenBank/DDBJ databases">
        <title>Okeanomitos corallinicola gen. &amp; sp. nov. (Nostocales, Cyanobacteria), a new toxic marine heterocyst-forming cyanobacterium from a coral reef.</title>
        <authorList>
            <person name="Li H."/>
            <person name="Li R."/>
            <person name="Kang J."/>
            <person name="Hii K.S."/>
            <person name="Mohamed H.F."/>
            <person name="Xu X."/>
            <person name="Luo Z."/>
        </authorList>
    </citation>
    <scope>NUCLEOTIDE SEQUENCE [LARGE SCALE GENOMIC DNA]</scope>
    <source>
        <strain evidence="4 5">TIOX110</strain>
    </source>
</reference>
<dbReference type="Gene3D" id="1.25.40.10">
    <property type="entry name" value="Tetratricopeptide repeat domain"/>
    <property type="match status" value="3"/>
</dbReference>
<evidence type="ECO:0000256" key="1">
    <source>
        <dbReference type="PROSITE-ProRule" id="PRU00339"/>
    </source>
</evidence>
<dbReference type="InterPro" id="IPR019734">
    <property type="entry name" value="TPR_rpt"/>
</dbReference>
<gene>
    <name evidence="4" type="ORF">WJM97_10785</name>
</gene>
<evidence type="ECO:0008006" key="6">
    <source>
        <dbReference type="Google" id="ProtNLM"/>
    </source>
</evidence>
<dbReference type="Pfam" id="PF20698">
    <property type="entry name" value="PIN-TPR-GreABC"/>
    <property type="match status" value="1"/>
</dbReference>
<sequence>MPRVVILTAHSIDYQVVCSHLSNCEEEIHPEGTVYEFGQFSVAGQIWEVAIAEIDNNNGSAASQTERAIRHFQPQVIILLSPATGIKDVKAGDVVVATKIYSYESGKAENKFLPRPEVAKPCYSLKERAKSVKRKSYWLNRILDKTLNIRSDVFLAAIASGNKEVGDQRATLIKFLHSNYNDAVAVENVAFGFLETAYANKCVAALTVHGISRTIDIIHEDNLVNFRNVAAQNASAFIFEILAKFEINNTETIERHQGVLIPSISREQLIAEIGQKFDLASSNNTDEYHTQIEYARKLINEGNLQQAVNYLNELKGKLWYKSDKIFKYRLLANLGMAQLGLDEISEAAKCFLEAKQYNPEDDKALALAAMGYVFQQDYNNAENLINQAIQKNPANELAYSLRIRITPVRESIDAIIEQIPPAYRDSLDVLVALGDAAERRNLDEEAEKWWQLALNKDNSNNLNIVKVALGASLTKGVIQKFPLAFAGQLSETEKQNLERSVNLFTEVLGGQYVNPNNLSRLEFDTLTNRSGALRLLKKYDDAVRDIQIALQKEPNNIYCIKQRALLAHEQGNDEVAYNYLKSILDCPDFPEIPLLAAELLIGMKRWNEAKNIVNQFIARDNVPSNLKKDAKHLKFDLLMLNGDNENAKIVLEELINEAPDSVITISQQIRFYKHIGSEKEIPSLIEQAKAGLLSHNFLPYQLVFAEQLYSWQYYRDAAEIYEQFVDKTLNNKLTDKLLYSYYYSGNYKTALDICEQLLNKYGSLESVSEIAAYIYDNIGDTNNVIRVCKAYLEIFPSDTVMQLRLAVANYDKRNYDELDDFIDSKPSIETLNLVGCKILAKLLKVRNKIDYFLEVIYEMRRHFYDNGQVHAFYEISYMEGRKIQPNAKEFTKVEDGCGVLLGKESGSEEWFIIEDREEASFARKEINSKHPLYQSLIDKTFGDEVVIAEDNFGFGRSTRKVLAIVDKYFAAGKQSFDLLNNFPNIKGFYTFSVPMNGDEISSEWIQQLIEMLQDRENNFNRLYQGYQEKKIPFGSFAVALNRSPLQLWYGLIFRNDTYIHTWSNFQYEKFETSLSIIQKGGLVVIDPISLMTLYQLNVAKDVVAVLGKFGIAQSAVNLFQGMLEDAQGFNREGFLNLGIQQGQPTREEIKPEQVDEAKNYFQQILDWVYNNCLVLPCRTALDINRDERKKLNEVIGLAFVDTVLIAEEAGKILYSDDQWLRWYAQSKGVQGVWTQVVLNYCLLQQNSNEVLYRKTTIKLASWGYHYTIVDAETLMEGARLANWKVEPTYTSVVKVLADKQTSAEYMTAVAAEFLYKLYSETIIPEIRDSLIIHLLNAVTTGRSQTLTIQQLIYQLNLIIQSKPIILPTFQHEISQIIKIWQDI</sequence>
<accession>A0ABZ2V375</accession>
<feature type="repeat" description="TPR" evidence="1">
    <location>
        <begin position="328"/>
        <end position="361"/>
    </location>
</feature>
<dbReference type="PANTHER" id="PTHR46832:SF1">
    <property type="entry name" value="5'-METHYLTHIOADENOSINE_S-ADENOSYLHOMOCYSTEINE NUCLEOSIDASE"/>
    <property type="match status" value="1"/>
</dbReference>
<evidence type="ECO:0000313" key="4">
    <source>
        <dbReference type="EMBL" id="WZB90133.1"/>
    </source>
</evidence>
<dbReference type="Gene3D" id="3.40.50.1580">
    <property type="entry name" value="Nucleoside phosphorylase domain"/>
    <property type="match status" value="1"/>
</dbReference>
<protein>
    <recommendedName>
        <fullName evidence="6">Nucleoside phosphorylase domain-containing protein</fullName>
    </recommendedName>
</protein>
<proteinExistence type="predicted"/>
<dbReference type="InterPro" id="IPR000845">
    <property type="entry name" value="Nucleoside_phosphorylase_d"/>
</dbReference>
<keyword evidence="1" id="KW-0802">TPR repeat</keyword>
<evidence type="ECO:0000259" key="2">
    <source>
        <dbReference type="Pfam" id="PF01048"/>
    </source>
</evidence>
<dbReference type="SMART" id="SM00028">
    <property type="entry name" value="TPR"/>
    <property type="match status" value="4"/>
</dbReference>
<dbReference type="Pfam" id="PF01048">
    <property type="entry name" value="PNP_UDP_1"/>
    <property type="match status" value="1"/>
</dbReference>
<dbReference type="InterPro" id="IPR011990">
    <property type="entry name" value="TPR-like_helical_dom_sf"/>
</dbReference>
<name>A0ABZ2V375_9CYAN</name>
<dbReference type="PROSITE" id="PS50005">
    <property type="entry name" value="TPR"/>
    <property type="match status" value="1"/>
</dbReference>
<dbReference type="RefSeq" id="WP_353933027.1">
    <property type="nucleotide sequence ID" value="NZ_CP150886.1"/>
</dbReference>
<dbReference type="Proteomes" id="UP001483337">
    <property type="component" value="Chromosome"/>
</dbReference>
<feature type="domain" description="PIN" evidence="3">
    <location>
        <begin position="1084"/>
        <end position="1225"/>
    </location>
</feature>
<evidence type="ECO:0000313" key="5">
    <source>
        <dbReference type="Proteomes" id="UP001483337"/>
    </source>
</evidence>
<dbReference type="InterPro" id="IPR035994">
    <property type="entry name" value="Nucleoside_phosphorylase_sf"/>
</dbReference>
<dbReference type="EMBL" id="CP150886">
    <property type="protein sequence ID" value="WZB90133.1"/>
    <property type="molecule type" value="Genomic_DNA"/>
</dbReference>
<keyword evidence="5" id="KW-1185">Reference proteome</keyword>
<dbReference type="InterPro" id="IPR048987">
    <property type="entry name" value="PIN-TPR-GreABC"/>
</dbReference>
<dbReference type="PANTHER" id="PTHR46832">
    <property type="entry name" value="5'-METHYLTHIOADENOSINE/S-ADENOSYLHOMOCYSTEINE NUCLEOSIDASE"/>
    <property type="match status" value="1"/>
</dbReference>
<feature type="domain" description="Nucleoside phosphorylase" evidence="2">
    <location>
        <begin position="4"/>
        <end position="242"/>
    </location>
</feature>
<evidence type="ECO:0000259" key="3">
    <source>
        <dbReference type="Pfam" id="PF20698"/>
    </source>
</evidence>
<organism evidence="4 5">
    <name type="scientific">Okeanomitos corallinicola TIOX110</name>
    <dbReference type="NCBI Taxonomy" id="3133117"/>
    <lineage>
        <taxon>Bacteria</taxon>
        <taxon>Bacillati</taxon>
        <taxon>Cyanobacteriota</taxon>
        <taxon>Cyanophyceae</taxon>
        <taxon>Nostocales</taxon>
        <taxon>Aphanizomenonaceae</taxon>
        <taxon>Okeanomitos</taxon>
    </lineage>
</organism>
<dbReference type="SUPFAM" id="SSF48452">
    <property type="entry name" value="TPR-like"/>
    <property type="match status" value="3"/>
</dbReference>